<dbReference type="Proteomes" id="UP000271087">
    <property type="component" value="Unassembled WGS sequence"/>
</dbReference>
<reference evidence="4" key="1">
    <citation type="submission" date="2016-06" db="UniProtKB">
        <authorList>
            <consortium name="WormBaseParasite"/>
        </authorList>
    </citation>
    <scope>IDENTIFICATION</scope>
</reference>
<dbReference type="EMBL" id="UYRW01016694">
    <property type="protein sequence ID" value="VDN03499.1"/>
    <property type="molecule type" value="Genomic_DNA"/>
</dbReference>
<evidence type="ECO:0000313" key="2">
    <source>
        <dbReference type="EMBL" id="VDN03499.1"/>
    </source>
</evidence>
<accession>A0A182EZI9</accession>
<feature type="compositionally biased region" description="Polar residues" evidence="1">
    <location>
        <begin position="26"/>
        <end position="41"/>
    </location>
</feature>
<sequence>MDQNHIKDIRRYFGGSEGKSALTELRASQGSPKRTNSQCHVTQKKPNKKPLSANVFLSDA</sequence>
<gene>
    <name evidence="2" type="ORF">NOO_LOCUS13598</name>
</gene>
<name>A0A182EZI9_ONCOC</name>
<feature type="region of interest" description="Disordered" evidence="1">
    <location>
        <begin position="17"/>
        <end position="60"/>
    </location>
</feature>
<evidence type="ECO:0000256" key="1">
    <source>
        <dbReference type="SAM" id="MobiDB-lite"/>
    </source>
</evidence>
<dbReference type="AlphaFoldDB" id="A0A182EZI9"/>
<keyword evidence="3" id="KW-1185">Reference proteome</keyword>
<reference evidence="2 3" key="2">
    <citation type="submission" date="2018-08" db="EMBL/GenBank/DDBJ databases">
        <authorList>
            <person name="Laetsch R D."/>
            <person name="Stevens L."/>
            <person name="Kumar S."/>
            <person name="Blaxter L. M."/>
        </authorList>
    </citation>
    <scope>NUCLEOTIDE SEQUENCE [LARGE SCALE GENOMIC DNA]</scope>
</reference>
<dbReference type="OrthoDB" id="10443069at2759"/>
<evidence type="ECO:0000313" key="3">
    <source>
        <dbReference type="Proteomes" id="UP000271087"/>
    </source>
</evidence>
<evidence type="ECO:0000313" key="4">
    <source>
        <dbReference type="WBParaSite" id="nOo.2.0.1.t13598-RA"/>
    </source>
</evidence>
<protein>
    <submittedName>
        <fullName evidence="4">Transposase</fullName>
    </submittedName>
</protein>
<dbReference type="WBParaSite" id="nOo.2.0.1.t13598-RA">
    <property type="protein sequence ID" value="nOo.2.0.1.t13598-RA"/>
    <property type="gene ID" value="nOo.2.0.1.g13598"/>
</dbReference>
<organism evidence="4">
    <name type="scientific">Onchocerca ochengi</name>
    <name type="common">Filarial nematode worm</name>
    <dbReference type="NCBI Taxonomy" id="42157"/>
    <lineage>
        <taxon>Eukaryota</taxon>
        <taxon>Metazoa</taxon>
        <taxon>Ecdysozoa</taxon>
        <taxon>Nematoda</taxon>
        <taxon>Chromadorea</taxon>
        <taxon>Rhabditida</taxon>
        <taxon>Spirurina</taxon>
        <taxon>Spiruromorpha</taxon>
        <taxon>Filarioidea</taxon>
        <taxon>Onchocercidae</taxon>
        <taxon>Onchocerca</taxon>
    </lineage>
</organism>
<proteinExistence type="predicted"/>